<evidence type="ECO:0000313" key="7">
    <source>
        <dbReference type="EMBL" id="PCK23184.1"/>
    </source>
</evidence>
<dbReference type="InterPro" id="IPR044068">
    <property type="entry name" value="CB"/>
</dbReference>
<dbReference type="PANTHER" id="PTHR30349">
    <property type="entry name" value="PHAGE INTEGRASE-RELATED"/>
    <property type="match status" value="1"/>
</dbReference>
<accession>A0A2A5J0S3</accession>
<keyword evidence="3" id="KW-0233">DNA recombination</keyword>
<evidence type="ECO:0000256" key="2">
    <source>
        <dbReference type="ARBA" id="ARBA00023125"/>
    </source>
</evidence>
<feature type="domain" description="Tyr recombinase" evidence="5">
    <location>
        <begin position="119"/>
        <end position="303"/>
    </location>
</feature>
<dbReference type="GO" id="GO:0006310">
    <property type="term" value="P:DNA recombination"/>
    <property type="evidence" value="ECO:0007669"/>
    <property type="project" value="UniProtKB-KW"/>
</dbReference>
<dbReference type="AlphaFoldDB" id="A0A2A5J0S3"/>
<sequence>MTTLAPILQTFFTTRLASQYGASPHTIAAYRDTWKLLLRYAATVIGTTPTALDLSQLDSDLISGFLTHLETDRGNSITTRNARLAAIHSLFSYASYGHPEHAATIGQVLAIPAKRVHRTDLTYLSPSEVTALLAAPDQSTATGRRDHALFQVAVTTGLRVSELTGLTFTHVHLGAGPHVVCTGKGRKDRITPLDRQTVQILRPRATAPTTVDNFVFPTRTGTRMSRDAVAARLSLHSARAAQGCPSMADKHITPHVLRHTAAMRLLTAGIDSTVIALWLGHESIETTQIYLHADMQAKEDALARTTPTGAKPGRYEVADDALLEFLEAL</sequence>
<dbReference type="PANTHER" id="PTHR30349:SF81">
    <property type="entry name" value="TYROSINE RECOMBINASE XERC"/>
    <property type="match status" value="1"/>
</dbReference>
<dbReference type="PROSITE" id="PS51900">
    <property type="entry name" value="CB"/>
    <property type="match status" value="1"/>
</dbReference>
<keyword evidence="1" id="KW-0229">DNA integration</keyword>
<dbReference type="Pfam" id="PF02899">
    <property type="entry name" value="Phage_int_SAM_1"/>
    <property type="match status" value="1"/>
</dbReference>
<reference evidence="7 8" key="1">
    <citation type="submission" date="2017-07" db="EMBL/GenBank/DDBJ databases">
        <title>Draft sequence of Rhodococcus enclensis 23b-28.</title>
        <authorList>
            <person name="Besaury L."/>
            <person name="Sancelme M."/>
            <person name="Amato P."/>
            <person name="Lallement A."/>
            <person name="Delort A.-M."/>
        </authorList>
    </citation>
    <scope>NUCLEOTIDE SEQUENCE [LARGE SCALE GENOMIC DNA]</scope>
    <source>
        <strain evidence="7 8">23b-28</strain>
    </source>
</reference>
<dbReference type="InterPro" id="IPR013762">
    <property type="entry name" value="Integrase-like_cat_sf"/>
</dbReference>
<comment type="caution">
    <text evidence="7">The sequence shown here is derived from an EMBL/GenBank/DDBJ whole genome shotgun (WGS) entry which is preliminary data.</text>
</comment>
<dbReference type="SUPFAM" id="SSF56349">
    <property type="entry name" value="DNA breaking-rejoining enzymes"/>
    <property type="match status" value="1"/>
</dbReference>
<evidence type="ECO:0000313" key="8">
    <source>
        <dbReference type="Proteomes" id="UP000230886"/>
    </source>
</evidence>
<dbReference type="Gene3D" id="1.10.150.130">
    <property type="match status" value="1"/>
</dbReference>
<gene>
    <name evidence="7" type="ORF">CHR55_30650</name>
</gene>
<dbReference type="Pfam" id="PF00589">
    <property type="entry name" value="Phage_integrase"/>
    <property type="match status" value="1"/>
</dbReference>
<organism evidence="7 8">
    <name type="scientific">Rhodococcus qingshengii</name>
    <dbReference type="NCBI Taxonomy" id="334542"/>
    <lineage>
        <taxon>Bacteria</taxon>
        <taxon>Bacillati</taxon>
        <taxon>Actinomycetota</taxon>
        <taxon>Actinomycetes</taxon>
        <taxon>Mycobacteriales</taxon>
        <taxon>Nocardiaceae</taxon>
        <taxon>Rhodococcus</taxon>
        <taxon>Rhodococcus erythropolis group</taxon>
    </lineage>
</organism>
<name>A0A2A5J0S3_RHOSG</name>
<protein>
    <submittedName>
        <fullName evidence="7">Integrase</fullName>
    </submittedName>
</protein>
<evidence type="ECO:0000256" key="3">
    <source>
        <dbReference type="ARBA" id="ARBA00023172"/>
    </source>
</evidence>
<dbReference type="Proteomes" id="UP000230886">
    <property type="component" value="Unassembled WGS sequence"/>
</dbReference>
<dbReference type="InterPro" id="IPR002104">
    <property type="entry name" value="Integrase_catalytic"/>
</dbReference>
<dbReference type="GO" id="GO:0003677">
    <property type="term" value="F:DNA binding"/>
    <property type="evidence" value="ECO:0007669"/>
    <property type="project" value="UniProtKB-UniRule"/>
</dbReference>
<dbReference type="InterPro" id="IPR050090">
    <property type="entry name" value="Tyrosine_recombinase_XerCD"/>
</dbReference>
<dbReference type="RefSeq" id="WP_099698784.1">
    <property type="nucleotide sequence ID" value="NZ_NOVD01000055.1"/>
</dbReference>
<evidence type="ECO:0000259" key="6">
    <source>
        <dbReference type="PROSITE" id="PS51900"/>
    </source>
</evidence>
<dbReference type="GO" id="GO:0015074">
    <property type="term" value="P:DNA integration"/>
    <property type="evidence" value="ECO:0007669"/>
    <property type="project" value="UniProtKB-KW"/>
</dbReference>
<dbReference type="InterPro" id="IPR011010">
    <property type="entry name" value="DNA_brk_join_enz"/>
</dbReference>
<dbReference type="EMBL" id="NOVD01000055">
    <property type="protein sequence ID" value="PCK23184.1"/>
    <property type="molecule type" value="Genomic_DNA"/>
</dbReference>
<dbReference type="InterPro" id="IPR010998">
    <property type="entry name" value="Integrase_recombinase_N"/>
</dbReference>
<dbReference type="InterPro" id="IPR004107">
    <property type="entry name" value="Integrase_SAM-like_N"/>
</dbReference>
<proteinExistence type="predicted"/>
<evidence type="ECO:0000256" key="1">
    <source>
        <dbReference type="ARBA" id="ARBA00022908"/>
    </source>
</evidence>
<dbReference type="PROSITE" id="PS51898">
    <property type="entry name" value="TYR_RECOMBINASE"/>
    <property type="match status" value="1"/>
</dbReference>
<evidence type="ECO:0000259" key="5">
    <source>
        <dbReference type="PROSITE" id="PS51898"/>
    </source>
</evidence>
<feature type="domain" description="Core-binding (CB)" evidence="6">
    <location>
        <begin position="2"/>
        <end position="95"/>
    </location>
</feature>
<keyword evidence="2 4" id="KW-0238">DNA-binding</keyword>
<dbReference type="Gene3D" id="1.10.443.10">
    <property type="entry name" value="Intergrase catalytic core"/>
    <property type="match status" value="1"/>
</dbReference>
<evidence type="ECO:0000256" key="4">
    <source>
        <dbReference type="PROSITE-ProRule" id="PRU01248"/>
    </source>
</evidence>